<dbReference type="Proteomes" id="UP000030533">
    <property type="component" value="Unassembled WGS sequence"/>
</dbReference>
<accession>A0A0A2AKQ9</accession>
<organism evidence="2 3">
    <name type="scientific">Prochlorococcus marinus str. MIT 9314</name>
    <dbReference type="NCBI Taxonomy" id="167548"/>
    <lineage>
        <taxon>Bacteria</taxon>
        <taxon>Bacillati</taxon>
        <taxon>Cyanobacteriota</taxon>
        <taxon>Cyanophyceae</taxon>
        <taxon>Synechococcales</taxon>
        <taxon>Prochlorococcaceae</taxon>
        <taxon>Prochlorococcus</taxon>
    </lineage>
</organism>
<protein>
    <submittedName>
        <fullName evidence="2">Uncharacterized protein</fullName>
    </submittedName>
</protein>
<gene>
    <name evidence="2" type="ORF">EU98_0393</name>
</gene>
<keyword evidence="1" id="KW-0472">Membrane</keyword>
<feature type="transmembrane region" description="Helical" evidence="1">
    <location>
        <begin position="16"/>
        <end position="35"/>
    </location>
</feature>
<evidence type="ECO:0000313" key="3">
    <source>
        <dbReference type="Proteomes" id="UP000030533"/>
    </source>
</evidence>
<dbReference type="STRING" id="167548.EU98_0393"/>
<evidence type="ECO:0000256" key="1">
    <source>
        <dbReference type="SAM" id="Phobius"/>
    </source>
</evidence>
<dbReference type="AlphaFoldDB" id="A0A0A2AKQ9"/>
<comment type="caution">
    <text evidence="2">The sequence shown here is derived from an EMBL/GenBank/DDBJ whole genome shotgun (WGS) entry which is preliminary data.</text>
</comment>
<keyword evidence="1" id="KW-0812">Transmembrane</keyword>
<keyword evidence="1" id="KW-1133">Transmembrane helix</keyword>
<proteinExistence type="predicted"/>
<dbReference type="EMBL" id="JNAO01000004">
    <property type="protein sequence ID" value="KGG02453.1"/>
    <property type="molecule type" value="Genomic_DNA"/>
</dbReference>
<reference evidence="3" key="1">
    <citation type="journal article" date="2014" name="Sci. Data">
        <title>Genomes of diverse isolates of the marine cyanobacterium Prochlorococcus.</title>
        <authorList>
            <person name="Biller S."/>
            <person name="Berube P."/>
            <person name="Thompson J."/>
            <person name="Kelly L."/>
            <person name="Roggensack S."/>
            <person name="Awad L."/>
            <person name="Roache-Johnson K."/>
            <person name="Ding H."/>
            <person name="Giovannoni S.J."/>
            <person name="Moore L.R."/>
            <person name="Chisholm S.W."/>
        </authorList>
    </citation>
    <scope>NUCLEOTIDE SEQUENCE [LARGE SCALE GENOMIC DNA]</scope>
    <source>
        <strain evidence="3">MIT 9314</strain>
    </source>
</reference>
<evidence type="ECO:0000313" key="2">
    <source>
        <dbReference type="EMBL" id="KGG02453.1"/>
    </source>
</evidence>
<sequence length="42" mass="4965">MGYFLFVAVLQEIKKIAIRIISGNCFIIFIFLTFYDSKLFKL</sequence>
<name>A0A0A2AKQ9_PROMR</name>